<dbReference type="EMBL" id="JAPWDV010000003">
    <property type="protein sequence ID" value="KAJ6218556.1"/>
    <property type="molecule type" value="Genomic_DNA"/>
</dbReference>
<comment type="caution">
    <text evidence="1">The sequence shown here is derived from an EMBL/GenBank/DDBJ whole genome shotgun (WGS) entry which is preliminary data.</text>
</comment>
<gene>
    <name evidence="1" type="ORF">RDWZM_009713</name>
</gene>
<name>A0A9Q0RLC0_BLOTA</name>
<evidence type="ECO:0000313" key="1">
    <source>
        <dbReference type="EMBL" id="KAJ6218556.1"/>
    </source>
</evidence>
<dbReference type="Proteomes" id="UP001142055">
    <property type="component" value="Chromosome 3"/>
</dbReference>
<sequence length="165" mass="19322">MSDSKSVPTTSSKPDVEINEINVEEFDESFEIEMKKRLKLEKRKQDRLDMIALLDSQLIIEKLSTTSSRVSVKFKFQTIEQRKGYPRIYYQCDLTIGFDKGRELKSFIGTGLSHRMAKFAACKMATLHLDQIQMIRINNDLTFDQYLNMKYNDPKIEINYVNFSN</sequence>
<protein>
    <submittedName>
        <fullName evidence="1">Uncharacterized protein</fullName>
    </submittedName>
</protein>
<accession>A0A9Q0RLC0</accession>
<evidence type="ECO:0000313" key="2">
    <source>
        <dbReference type="Proteomes" id="UP001142055"/>
    </source>
</evidence>
<keyword evidence="2" id="KW-1185">Reference proteome</keyword>
<dbReference type="AlphaFoldDB" id="A0A9Q0RLC0"/>
<reference evidence="1" key="1">
    <citation type="submission" date="2022-12" db="EMBL/GenBank/DDBJ databases">
        <title>Genome assemblies of Blomia tropicalis.</title>
        <authorList>
            <person name="Cui Y."/>
        </authorList>
    </citation>
    <scope>NUCLEOTIDE SEQUENCE</scope>
    <source>
        <tissue evidence="1">Adult mites</tissue>
    </source>
</reference>
<proteinExistence type="predicted"/>
<organism evidence="1 2">
    <name type="scientific">Blomia tropicalis</name>
    <name type="common">Mite</name>
    <dbReference type="NCBI Taxonomy" id="40697"/>
    <lineage>
        <taxon>Eukaryota</taxon>
        <taxon>Metazoa</taxon>
        <taxon>Ecdysozoa</taxon>
        <taxon>Arthropoda</taxon>
        <taxon>Chelicerata</taxon>
        <taxon>Arachnida</taxon>
        <taxon>Acari</taxon>
        <taxon>Acariformes</taxon>
        <taxon>Sarcoptiformes</taxon>
        <taxon>Astigmata</taxon>
        <taxon>Glycyphagoidea</taxon>
        <taxon>Echimyopodidae</taxon>
        <taxon>Blomia</taxon>
    </lineage>
</organism>